<dbReference type="EMBL" id="AZMM01000416">
    <property type="protein sequence ID" value="ETJ45600.1"/>
    <property type="molecule type" value="Genomic_DNA"/>
</dbReference>
<gene>
    <name evidence="1" type="ORF">Q604_UNBC00416G0001</name>
</gene>
<protein>
    <submittedName>
        <fullName evidence="1">Uncharacterized protein</fullName>
    </submittedName>
</protein>
<proteinExistence type="predicted"/>
<organism evidence="1">
    <name type="scientific">human gut metagenome</name>
    <dbReference type="NCBI Taxonomy" id="408170"/>
    <lineage>
        <taxon>unclassified sequences</taxon>
        <taxon>metagenomes</taxon>
        <taxon>organismal metagenomes</taxon>
    </lineage>
</organism>
<sequence>RDLYLGHVTHILMDLPDPVVLTRSRGVDGQSVAEVDGVDVSSSGARPPMRRAAAAAAAPMDLECAM</sequence>
<name>W1YV19_9ZZZZ</name>
<comment type="caution">
    <text evidence="1">The sequence shown here is derived from an EMBL/GenBank/DDBJ whole genome shotgun (WGS) entry which is preliminary data.</text>
</comment>
<evidence type="ECO:0000313" key="1">
    <source>
        <dbReference type="EMBL" id="ETJ45600.1"/>
    </source>
</evidence>
<accession>W1YV19</accession>
<feature type="non-terminal residue" evidence="1">
    <location>
        <position position="1"/>
    </location>
</feature>
<reference evidence="1" key="1">
    <citation type="submission" date="2013-12" db="EMBL/GenBank/DDBJ databases">
        <title>A Varibaculum cambriense genome reconstructed from a premature infant gut community with otherwise low bacterial novelty that shifts toward anaerobic metabolism during the third week of life.</title>
        <authorList>
            <person name="Brown C.T."/>
            <person name="Sharon I."/>
            <person name="Thomas B.C."/>
            <person name="Castelle C.J."/>
            <person name="Morowitz M.J."/>
            <person name="Banfield J.F."/>
        </authorList>
    </citation>
    <scope>NUCLEOTIDE SEQUENCE</scope>
</reference>
<dbReference type="AlphaFoldDB" id="W1YV19"/>